<dbReference type="EMBL" id="AGNL01015376">
    <property type="protein sequence ID" value="EJK65917.1"/>
    <property type="molecule type" value="Genomic_DNA"/>
</dbReference>
<sequence>MERRSKRQHKPAIGKKSHLQLQFENAIESPGGMGKVIKLLNNASDEDIATLNELKWTPLVGIIFRLGKNTTSKGNSSSDGRRLLSLIRLVHQRGLSLNSAAIFGDHLHRPLVVSAYYGFADAVKIMIELGALPDFGDGEGRTVWFAAMENPVASGKRHRLRDCDKQTVQILIDMGVVTPSLKVWRSCQKGTICYMNGDSSRGSPLLRAISTQNTSTISLLQRLGCHITDRDYLELHRRGKVGGRKKNVFKSRMWTSDNDWTFPPTYKVATAVLQSLGLPREIYNLVKTFCGRDWFYTSRQLGMEERRKENSIMVMYTDYRHPLLGPSLFEAFGASKELSWLNKGSEETEANEQEGKSMGLKVNRSYPEAPRIKKRRKSRGARHGGQGYSLY</sequence>
<comment type="caution">
    <text evidence="2">The sequence shown here is derived from an EMBL/GenBank/DDBJ whole genome shotgun (WGS) entry which is preliminary data.</text>
</comment>
<evidence type="ECO:0000313" key="3">
    <source>
        <dbReference type="Proteomes" id="UP000266841"/>
    </source>
</evidence>
<keyword evidence="3" id="KW-1185">Reference proteome</keyword>
<dbReference type="AlphaFoldDB" id="K0T648"/>
<accession>K0T648</accession>
<feature type="compositionally biased region" description="Basic residues" evidence="1">
    <location>
        <begin position="372"/>
        <end position="382"/>
    </location>
</feature>
<organism evidence="2 3">
    <name type="scientific">Thalassiosira oceanica</name>
    <name type="common">Marine diatom</name>
    <dbReference type="NCBI Taxonomy" id="159749"/>
    <lineage>
        <taxon>Eukaryota</taxon>
        <taxon>Sar</taxon>
        <taxon>Stramenopiles</taxon>
        <taxon>Ochrophyta</taxon>
        <taxon>Bacillariophyta</taxon>
        <taxon>Coscinodiscophyceae</taxon>
        <taxon>Thalassiosirophycidae</taxon>
        <taxon>Thalassiosirales</taxon>
        <taxon>Thalassiosiraceae</taxon>
        <taxon>Thalassiosira</taxon>
    </lineage>
</organism>
<dbReference type="Gene3D" id="1.25.40.20">
    <property type="entry name" value="Ankyrin repeat-containing domain"/>
    <property type="match status" value="1"/>
</dbReference>
<reference evidence="2 3" key="1">
    <citation type="journal article" date="2012" name="Genome Biol.">
        <title>Genome and low-iron response of an oceanic diatom adapted to chronic iron limitation.</title>
        <authorList>
            <person name="Lommer M."/>
            <person name="Specht M."/>
            <person name="Roy A.S."/>
            <person name="Kraemer L."/>
            <person name="Andreson R."/>
            <person name="Gutowska M.A."/>
            <person name="Wolf J."/>
            <person name="Bergner S.V."/>
            <person name="Schilhabel M.B."/>
            <person name="Klostermeier U.C."/>
            <person name="Beiko R.G."/>
            <person name="Rosenstiel P."/>
            <person name="Hippler M."/>
            <person name="Laroche J."/>
        </authorList>
    </citation>
    <scope>NUCLEOTIDE SEQUENCE [LARGE SCALE GENOMIC DNA]</scope>
    <source>
        <strain evidence="2 3">CCMP1005</strain>
    </source>
</reference>
<dbReference type="Proteomes" id="UP000266841">
    <property type="component" value="Unassembled WGS sequence"/>
</dbReference>
<protein>
    <submittedName>
        <fullName evidence="2">Uncharacterized protein</fullName>
    </submittedName>
</protein>
<evidence type="ECO:0000313" key="2">
    <source>
        <dbReference type="EMBL" id="EJK65917.1"/>
    </source>
</evidence>
<gene>
    <name evidence="2" type="ORF">THAOC_13184</name>
</gene>
<name>K0T648_THAOC</name>
<feature type="region of interest" description="Disordered" evidence="1">
    <location>
        <begin position="343"/>
        <end position="391"/>
    </location>
</feature>
<dbReference type="SUPFAM" id="SSF48403">
    <property type="entry name" value="Ankyrin repeat"/>
    <property type="match status" value="1"/>
</dbReference>
<evidence type="ECO:0000256" key="1">
    <source>
        <dbReference type="SAM" id="MobiDB-lite"/>
    </source>
</evidence>
<proteinExistence type="predicted"/>
<dbReference type="InterPro" id="IPR036770">
    <property type="entry name" value="Ankyrin_rpt-contain_sf"/>
</dbReference>